<reference evidence="1" key="1">
    <citation type="journal article" date="2021" name="Nat. Commun.">
        <title>Genetic determinants of endophytism in the Arabidopsis root mycobiome.</title>
        <authorList>
            <person name="Mesny F."/>
            <person name="Miyauchi S."/>
            <person name="Thiergart T."/>
            <person name="Pickel B."/>
            <person name="Atanasova L."/>
            <person name="Karlsson M."/>
            <person name="Huettel B."/>
            <person name="Barry K.W."/>
            <person name="Haridas S."/>
            <person name="Chen C."/>
            <person name="Bauer D."/>
            <person name="Andreopoulos W."/>
            <person name="Pangilinan J."/>
            <person name="LaButti K."/>
            <person name="Riley R."/>
            <person name="Lipzen A."/>
            <person name="Clum A."/>
            <person name="Drula E."/>
            <person name="Henrissat B."/>
            <person name="Kohler A."/>
            <person name="Grigoriev I.V."/>
            <person name="Martin F.M."/>
            <person name="Hacquard S."/>
        </authorList>
    </citation>
    <scope>NUCLEOTIDE SEQUENCE</scope>
    <source>
        <strain evidence="1">MPI-CAGE-AT-0023</strain>
    </source>
</reference>
<proteinExistence type="predicted"/>
<accession>A0A9P9KC67</accession>
<dbReference type="Proteomes" id="UP000720189">
    <property type="component" value="Unassembled WGS sequence"/>
</dbReference>
<dbReference type="EMBL" id="JAGMUX010000006">
    <property type="protein sequence ID" value="KAH7255808.1"/>
    <property type="molecule type" value="Genomic_DNA"/>
</dbReference>
<dbReference type="AlphaFoldDB" id="A0A9P9KC67"/>
<protein>
    <submittedName>
        <fullName evidence="1">Uncharacterized protein</fullName>
    </submittedName>
</protein>
<name>A0A9P9KC67_FUSRE</name>
<dbReference type="OrthoDB" id="2320933at2759"/>
<keyword evidence="2" id="KW-1185">Reference proteome</keyword>
<organism evidence="1 2">
    <name type="scientific">Fusarium redolens</name>
    <dbReference type="NCBI Taxonomy" id="48865"/>
    <lineage>
        <taxon>Eukaryota</taxon>
        <taxon>Fungi</taxon>
        <taxon>Dikarya</taxon>
        <taxon>Ascomycota</taxon>
        <taxon>Pezizomycotina</taxon>
        <taxon>Sordariomycetes</taxon>
        <taxon>Hypocreomycetidae</taxon>
        <taxon>Hypocreales</taxon>
        <taxon>Nectriaceae</taxon>
        <taxon>Fusarium</taxon>
        <taxon>Fusarium redolens species complex</taxon>
    </lineage>
</organism>
<dbReference type="RefSeq" id="XP_046051377.1">
    <property type="nucleotide sequence ID" value="XM_046190006.1"/>
</dbReference>
<gene>
    <name evidence="1" type="ORF">BKA55DRAFT_538183</name>
</gene>
<evidence type="ECO:0000313" key="2">
    <source>
        <dbReference type="Proteomes" id="UP000720189"/>
    </source>
</evidence>
<sequence length="133" mass="15062">MDLEDDVKVLQKWCQEQQPLTIDIVGDFAGQELFVNHGESLMRHCLTEARVDFNDCNFDVVLSRELQNIFAHAHGPKYELTRRILISILTNQVSISIQLSLIPSRAGKVFMSLLNGTKNALRKLSIDLPDLAK</sequence>
<dbReference type="GeneID" id="70219960"/>
<comment type="caution">
    <text evidence="1">The sequence shown here is derived from an EMBL/GenBank/DDBJ whole genome shotgun (WGS) entry which is preliminary data.</text>
</comment>
<evidence type="ECO:0000313" key="1">
    <source>
        <dbReference type="EMBL" id="KAH7255808.1"/>
    </source>
</evidence>